<dbReference type="GO" id="GO:0017108">
    <property type="term" value="F:5'-flap endonuclease activity"/>
    <property type="evidence" value="ECO:0007669"/>
    <property type="project" value="UniProtKB-UniRule"/>
</dbReference>
<keyword evidence="14 22" id="KW-0408">Iron</keyword>
<dbReference type="FunFam" id="3.40.50.300:FF:001170">
    <property type="entry name" value="DNA replication helicase Dna2"/>
    <property type="match status" value="1"/>
</dbReference>
<feature type="region of interest" description="Disordered" evidence="23">
    <location>
        <begin position="216"/>
        <end position="265"/>
    </location>
</feature>
<feature type="compositionally biased region" description="Polar residues" evidence="23">
    <location>
        <begin position="498"/>
        <end position="511"/>
    </location>
</feature>
<dbReference type="Pfam" id="PF01930">
    <property type="entry name" value="Cas_Cas4"/>
    <property type="match status" value="1"/>
</dbReference>
<evidence type="ECO:0000256" key="11">
    <source>
        <dbReference type="ARBA" id="ARBA00022801"/>
    </source>
</evidence>
<dbReference type="Pfam" id="PF13086">
    <property type="entry name" value="AAA_11"/>
    <property type="match status" value="2"/>
</dbReference>
<evidence type="ECO:0000256" key="4">
    <source>
        <dbReference type="ARBA" id="ARBA00022485"/>
    </source>
</evidence>
<name>A0A8H6ABS0_PETAA</name>
<keyword evidence="9" id="KW-0255">Endonuclease</keyword>
<dbReference type="InterPro" id="IPR014808">
    <property type="entry name" value="DNA_replication_fac_Dna2_N"/>
</dbReference>
<keyword evidence="19 22" id="KW-0539">Nucleus</keyword>
<keyword evidence="5 22" id="KW-0235">DNA replication</keyword>
<feature type="domain" description="DNA2/NAM7 helicase-like C-terminal" evidence="27">
    <location>
        <begin position="1324"/>
        <end position="1551"/>
    </location>
</feature>
<evidence type="ECO:0000256" key="10">
    <source>
        <dbReference type="ARBA" id="ARBA00022763"/>
    </source>
</evidence>
<dbReference type="InterPro" id="IPR011604">
    <property type="entry name" value="PDDEXK-like_dom_sf"/>
</dbReference>
<dbReference type="InterPro" id="IPR022765">
    <property type="entry name" value="Dna2/Cas4_DUF83"/>
</dbReference>
<dbReference type="InterPro" id="IPR045055">
    <property type="entry name" value="DNA2/NAM7-like"/>
</dbReference>
<feature type="region of interest" description="Disordered" evidence="23">
    <location>
        <begin position="489"/>
        <end position="519"/>
    </location>
</feature>
<evidence type="ECO:0000256" key="5">
    <source>
        <dbReference type="ARBA" id="ARBA00022705"/>
    </source>
</evidence>
<feature type="compositionally biased region" description="Polar residues" evidence="23">
    <location>
        <begin position="129"/>
        <end position="143"/>
    </location>
</feature>
<feature type="domain" description="DNA2 rift barrel" evidence="28">
    <location>
        <begin position="953"/>
        <end position="1046"/>
    </location>
</feature>
<proteinExistence type="inferred from homology"/>
<evidence type="ECO:0000256" key="14">
    <source>
        <dbReference type="ARBA" id="ARBA00023004"/>
    </source>
</evidence>
<dbReference type="InterPro" id="IPR027417">
    <property type="entry name" value="P-loop_NTPase"/>
</dbReference>
<accession>A0A8H6ABS0</accession>
<organism evidence="29 30">
    <name type="scientific">Petromyces alliaceus</name>
    <name type="common">Aspergillus alliaceus</name>
    <dbReference type="NCBI Taxonomy" id="209559"/>
    <lineage>
        <taxon>Eukaryota</taxon>
        <taxon>Fungi</taxon>
        <taxon>Dikarya</taxon>
        <taxon>Ascomycota</taxon>
        <taxon>Pezizomycotina</taxon>
        <taxon>Eurotiomycetes</taxon>
        <taxon>Eurotiomycetidae</taxon>
        <taxon>Eurotiales</taxon>
        <taxon>Aspergillaceae</taxon>
        <taxon>Aspergillus</taxon>
        <taxon>Aspergillus subgen. Circumdati</taxon>
    </lineage>
</organism>
<dbReference type="GO" id="GO:0051539">
    <property type="term" value="F:4 iron, 4 sulfur cluster binding"/>
    <property type="evidence" value="ECO:0007669"/>
    <property type="project" value="UniProtKB-UniRule"/>
</dbReference>
<comment type="function">
    <text evidence="22">Key enzyme involved in DNA replication and DNA repair. Involved in Okazaki fragments processing by cleaving long flaps that escape FEN1: flaps that are longer than 27 nucleotides are coated by replication protein A complex (RPA), leading to recruit DNA2 which cleaves the flap until it is too short to bind RPA and becomes a substrate for FEN1. Also involved in 5'-end resection of DNA during double-strand break (DSB) repair by mediating the cleavage of 5'-ssDNA.</text>
</comment>
<evidence type="ECO:0000259" key="25">
    <source>
        <dbReference type="Pfam" id="PF08696"/>
    </source>
</evidence>
<evidence type="ECO:0000256" key="12">
    <source>
        <dbReference type="ARBA" id="ARBA00022806"/>
    </source>
</evidence>
<dbReference type="InterPro" id="IPR041677">
    <property type="entry name" value="DNA2/NAM7_AAA_11"/>
</dbReference>
<dbReference type="GO" id="GO:0005634">
    <property type="term" value="C:nucleus"/>
    <property type="evidence" value="ECO:0007669"/>
    <property type="project" value="UniProtKB-SubCell"/>
</dbReference>
<dbReference type="EC" id="3.6.4.12" evidence="22"/>
<gene>
    <name evidence="29" type="primary">DNA2</name>
    <name evidence="29" type="ORF">ETB97_008362</name>
</gene>
<keyword evidence="13 22" id="KW-0067">ATP-binding</keyword>
<dbReference type="SUPFAM" id="SSF52540">
    <property type="entry name" value="P-loop containing nucleoside triphosphate hydrolases"/>
    <property type="match status" value="1"/>
</dbReference>
<feature type="domain" description="DUF83" evidence="24">
    <location>
        <begin position="791"/>
        <end position="892"/>
    </location>
</feature>
<evidence type="ECO:0000256" key="2">
    <source>
        <dbReference type="ARBA" id="ARBA00004173"/>
    </source>
</evidence>
<evidence type="ECO:0000313" key="30">
    <source>
        <dbReference type="Proteomes" id="UP000541154"/>
    </source>
</evidence>
<dbReference type="Gene3D" id="3.40.50.300">
    <property type="entry name" value="P-loop containing nucleotide triphosphate hydrolases"/>
    <property type="match status" value="2"/>
</dbReference>
<dbReference type="EMBL" id="SPNV01000038">
    <property type="protein sequence ID" value="KAF5864156.1"/>
    <property type="molecule type" value="Genomic_DNA"/>
</dbReference>
<evidence type="ECO:0000256" key="21">
    <source>
        <dbReference type="ARBA" id="ARBA00047995"/>
    </source>
</evidence>
<dbReference type="GO" id="GO:0046872">
    <property type="term" value="F:metal ion binding"/>
    <property type="evidence" value="ECO:0007669"/>
    <property type="project" value="UniProtKB-UniRule"/>
</dbReference>
<protein>
    <recommendedName>
        <fullName evidence="22">DNA replication ATP-dependent helicase/nuclease</fullName>
        <ecNumber evidence="22">3.1.-.-</ecNumber>
        <ecNumber evidence="22">3.6.4.12</ecNumber>
    </recommendedName>
</protein>
<evidence type="ECO:0000256" key="20">
    <source>
        <dbReference type="ARBA" id="ARBA00023268"/>
    </source>
</evidence>
<evidence type="ECO:0000256" key="3">
    <source>
        <dbReference type="ARBA" id="ARBA00007913"/>
    </source>
</evidence>
<dbReference type="InterPro" id="IPR048459">
    <property type="entry name" value="DNA2_Rift"/>
</dbReference>
<dbReference type="InterPro" id="IPR041679">
    <property type="entry name" value="DNA2/NAM7-like_C"/>
</dbReference>
<evidence type="ECO:0000256" key="15">
    <source>
        <dbReference type="ARBA" id="ARBA00023014"/>
    </source>
</evidence>
<dbReference type="GO" id="GO:0003677">
    <property type="term" value="F:DNA binding"/>
    <property type="evidence" value="ECO:0007669"/>
    <property type="project" value="UniProtKB-UniRule"/>
</dbReference>
<comment type="caution">
    <text evidence="29">The sequence shown here is derived from an EMBL/GenBank/DDBJ whole genome shotgun (WGS) entry which is preliminary data.</text>
</comment>
<keyword evidence="15 22" id="KW-0411">Iron-sulfur</keyword>
<sequence>MNSTNKNSNSYPISSDSRSKLNAFQYIRDETSIEKSKKSPTKSPLQSAHTNKENQYSWLNGVARTEQPELSRVEPSGDISDSKAAKECPQTPGNRIPLADLISNAEDAISQAPGQVFTPEDYVTWQHVPVSSNPDTMSQTPATQDRKRRHISTPTSSPLAENSKGAQKGSYDMQSSLQGLLKTPQTDLATELWNNYVGKITANNNGTLPQPRFTYLLSSSPQTPAPARTGRDSSGLRRSNSCNAEWPSSEAKRRKVEGKKTDAGRSIFSRTKSNVVDSGGINSSKINFLMEKIEKSLRNAPKSPKPRVPASDSSPVPRRRGVQQRRSASPIQDRPYRHASLEATQGNKADEISPESQGQKQNSSSEFGDDDFDEDFLELAEASMDPFVEHDREPGAVDARRNIALFPTDTHNPFQEKQKPYIDAATSKLEAAANNKSSYTLDAAEFDDDEFDEFSDNIDDILAECDAAPSTKVVRPVSQNILAFNLSGSGSGAASPSMTTMKPAQVSRPQGESSSDEFDDDEFDMEAIEQTMTQTGADGSNYNFGRQAIKRYMIVDITESTYTTEKGRLQPEKVLCVQDERTSQKGFVILRESWFDSPCSEDSYIHLIGDLNTTGRCIVNDSYNMIILHPDYLISATVVADSIGCQRRAVLQDRIKNTGDIGKPQVFGNIFHEVFQEAMKANQWEIASLRSLVETVVVKHIEELYLIRMSIPEAVEYVMGKIPALRTWADIFLQAKPSAQSLVEDRNSSKLHLSINKLLEVEEHIWSPMYGLKGNIDATVQVSCHDGEIDKNLVVPLELKTGNRDTNYAHRAQTALYTLLLSDRYDVDVTFGLLYYLETSKIFRVRGIRHELLQMIQARNRVAGYMCRRAQLPPMIKKQALCNRCFSKTPCFIYHKLVDDGDGESSGLGDEFVKAMDHLTLKDRDFFRKWDDLLTKEEQSMMRFKRELWTLLSSEREALGRCFGNIVIEPGSAFEDTDGVKINRYRYTFVKRQPTTSFSFTESQLTVGEPIVISDEKGHFALANGYVVQVSPKRVSVAVDRRLHNARTKTKGFDAKTNQSFKGIMEIPGTDATSSNSLDEPEEEIIYRLDKDEFSNGLAIVRANLVAMMERDLFQAKNLRRLIVEGFAPTFKPTLSTYKMSDTDTASLNVDQKRAIDKVMSAHDYALVLGMPGTGKTTTIAHIIRALVAQGKSVLLTSYTHTAVDNILLKIRDDNIRILRVGAAAKVHPEVQLFADLAAVPKSTIEELKASYEDSQVVATTCLGIGHSVFSQRIFDYCIVDEASQITLPVCLGPIRMARTFILVGDHYQLPPLVQNKEAQEGGLDVSLFKLLSDSHPTSVVNLEHQYRMCQDIMLLSNTLIYSGQLKCGTKEVAARLLEVPNIGGLKRLHTNHSQQDTRQRQLCLGTGQGRCWLRDLVDPSAKTRLVNTDTLAIPALDVAHGSRIVNPTEATLCAQLVEAFISCGIPARNIGVITFYRSQLSLLKQNLRRHLPALEMHTADKFQGRDKEVVILSCVRSNSENHVGDLLRDWRRVNVAFTRARTKLLIVGSKSTLRDGNELLRKYVQLVEERGWVYNLPKGAIDDHVLGTDNIVHTQPQSQERPTPSPKRNYISQKKGRSPLSPIQPRQTPQGLKKPAKKGAKLLSGSKVLGNRPVLQDVVNDLIG</sequence>
<dbReference type="PANTHER" id="PTHR10887">
    <property type="entry name" value="DNA2/NAM7 HELICASE FAMILY"/>
    <property type="match status" value="1"/>
</dbReference>
<feature type="domain" description="DNA replication factor Dna2 N-terminal" evidence="25">
    <location>
        <begin position="580"/>
        <end position="782"/>
    </location>
</feature>
<keyword evidence="17" id="KW-0496">Mitochondrion</keyword>
<dbReference type="CDD" id="cd18041">
    <property type="entry name" value="DEXXQc_DNA2"/>
    <property type="match status" value="1"/>
</dbReference>
<dbReference type="Gene3D" id="3.90.320.10">
    <property type="match status" value="1"/>
</dbReference>
<evidence type="ECO:0000256" key="9">
    <source>
        <dbReference type="ARBA" id="ARBA00022759"/>
    </source>
</evidence>
<evidence type="ECO:0000256" key="1">
    <source>
        <dbReference type="ARBA" id="ARBA00001966"/>
    </source>
</evidence>
<evidence type="ECO:0000256" key="23">
    <source>
        <dbReference type="SAM" id="MobiDB-lite"/>
    </source>
</evidence>
<evidence type="ECO:0000256" key="19">
    <source>
        <dbReference type="ARBA" id="ARBA00023242"/>
    </source>
</evidence>
<dbReference type="GO" id="GO:0005524">
    <property type="term" value="F:ATP binding"/>
    <property type="evidence" value="ECO:0007669"/>
    <property type="project" value="UniProtKB-UniRule"/>
</dbReference>
<evidence type="ECO:0000256" key="16">
    <source>
        <dbReference type="ARBA" id="ARBA00023125"/>
    </source>
</evidence>
<keyword evidence="16 22" id="KW-0238">DNA-binding</keyword>
<feature type="compositionally biased region" description="Basic and acidic residues" evidence="23">
    <location>
        <begin position="27"/>
        <end position="37"/>
    </location>
</feature>
<dbReference type="FunFam" id="3.90.320.10:FF:000001">
    <property type="entry name" value="DNA replication helicase Dna2"/>
    <property type="match status" value="1"/>
</dbReference>
<keyword evidence="7 22" id="KW-0479">Metal-binding</keyword>
<dbReference type="CDD" id="cd18808">
    <property type="entry name" value="SF1_C_Upf1"/>
    <property type="match status" value="1"/>
</dbReference>
<dbReference type="FunFam" id="3.40.50.300:FF:000789">
    <property type="entry name" value="DNA replication ATP-dependent helicase/nuclease DNA2"/>
    <property type="match status" value="1"/>
</dbReference>
<dbReference type="Pfam" id="PF13087">
    <property type="entry name" value="AAA_12"/>
    <property type="match status" value="1"/>
</dbReference>
<dbReference type="Pfam" id="PF08696">
    <property type="entry name" value="Dna2"/>
    <property type="match status" value="1"/>
</dbReference>
<keyword evidence="12 22" id="KW-0347">Helicase</keyword>
<dbReference type="Proteomes" id="UP000541154">
    <property type="component" value="Unassembled WGS sequence"/>
</dbReference>
<dbReference type="GO" id="GO:0071932">
    <property type="term" value="P:replication fork reversal"/>
    <property type="evidence" value="ECO:0007669"/>
    <property type="project" value="TreeGrafter"/>
</dbReference>
<evidence type="ECO:0000259" key="24">
    <source>
        <dbReference type="Pfam" id="PF01930"/>
    </source>
</evidence>
<evidence type="ECO:0000256" key="7">
    <source>
        <dbReference type="ARBA" id="ARBA00022723"/>
    </source>
</evidence>
<evidence type="ECO:0000256" key="13">
    <source>
        <dbReference type="ARBA" id="ARBA00022840"/>
    </source>
</evidence>
<feature type="region of interest" description="Disordered" evidence="23">
    <location>
        <begin position="297"/>
        <end position="371"/>
    </location>
</feature>
<dbReference type="GO" id="GO:0006281">
    <property type="term" value="P:DNA repair"/>
    <property type="evidence" value="ECO:0007669"/>
    <property type="project" value="UniProtKB-KW"/>
</dbReference>
<evidence type="ECO:0000259" key="26">
    <source>
        <dbReference type="Pfam" id="PF13086"/>
    </source>
</evidence>
<dbReference type="EC" id="3.1.-.-" evidence="22"/>
<dbReference type="GO" id="GO:0005739">
    <property type="term" value="C:mitochondrion"/>
    <property type="evidence" value="ECO:0007669"/>
    <property type="project" value="UniProtKB-SubCell"/>
</dbReference>
<comment type="cofactor">
    <cofactor evidence="1">
        <name>[4Fe-4S] cluster</name>
        <dbReference type="ChEBI" id="CHEBI:49883"/>
    </cofactor>
</comment>
<feature type="region of interest" description="Disordered" evidence="23">
    <location>
        <begin position="1595"/>
        <end position="1647"/>
    </location>
</feature>
<keyword evidence="8 22" id="KW-0547">Nucleotide-binding</keyword>
<dbReference type="Pfam" id="PF21123">
    <property type="entry name" value="Dna2_Rift"/>
    <property type="match status" value="1"/>
</dbReference>
<keyword evidence="30" id="KW-1185">Reference proteome</keyword>
<evidence type="ECO:0000259" key="28">
    <source>
        <dbReference type="Pfam" id="PF21123"/>
    </source>
</evidence>
<comment type="similarity">
    <text evidence="3 22">Belongs to the DNA2/NAM7 helicase family.</text>
</comment>
<evidence type="ECO:0000256" key="8">
    <source>
        <dbReference type="ARBA" id="ARBA00022741"/>
    </source>
</evidence>
<evidence type="ECO:0000259" key="27">
    <source>
        <dbReference type="Pfam" id="PF13087"/>
    </source>
</evidence>
<feature type="domain" description="DNA2/NAM7 helicase helicase" evidence="26">
    <location>
        <begin position="1148"/>
        <end position="1235"/>
    </location>
</feature>
<evidence type="ECO:0000256" key="6">
    <source>
        <dbReference type="ARBA" id="ARBA00022722"/>
    </source>
</evidence>
<dbReference type="CDD" id="cd22318">
    <property type="entry name" value="DNA2_N-like"/>
    <property type="match status" value="1"/>
</dbReference>
<feature type="domain" description="DNA2/NAM7 helicase helicase" evidence="26">
    <location>
        <begin position="1252"/>
        <end position="1316"/>
    </location>
</feature>
<evidence type="ECO:0000256" key="22">
    <source>
        <dbReference type="RuleBase" id="RU367041"/>
    </source>
</evidence>
<keyword evidence="20 22" id="KW-0511">Multifunctional enzyme</keyword>
<dbReference type="InterPro" id="IPR047187">
    <property type="entry name" value="SF1_C_Upf1"/>
</dbReference>
<evidence type="ECO:0000256" key="18">
    <source>
        <dbReference type="ARBA" id="ARBA00023204"/>
    </source>
</evidence>
<keyword evidence="10 22" id="KW-0227">DNA damage</keyword>
<comment type="subcellular location">
    <subcellularLocation>
        <location evidence="2">Mitochondrion</location>
    </subcellularLocation>
    <subcellularLocation>
        <location evidence="22">Nucleus</location>
    </subcellularLocation>
    <subcellularLocation>
        <location evidence="22">Chromosome</location>
    </subcellularLocation>
</comment>
<keyword evidence="18 22" id="KW-0234">DNA repair</keyword>
<dbReference type="GO" id="GO:0005694">
    <property type="term" value="C:chromosome"/>
    <property type="evidence" value="ECO:0007669"/>
    <property type="project" value="UniProtKB-SubCell"/>
</dbReference>
<keyword evidence="6 22" id="KW-0540">Nuclease</keyword>
<keyword evidence="22" id="KW-0158">Chromosome</keyword>
<feature type="region of interest" description="Disordered" evidence="23">
    <location>
        <begin position="1"/>
        <end position="97"/>
    </location>
</feature>
<feature type="region of interest" description="Disordered" evidence="23">
    <location>
        <begin position="128"/>
        <end position="172"/>
    </location>
</feature>
<dbReference type="InterPro" id="IPR026851">
    <property type="entry name" value="Dna2/JHS1_DEXXQ-box"/>
</dbReference>
<dbReference type="GO" id="GO:0033567">
    <property type="term" value="P:DNA replication, Okazaki fragment processing"/>
    <property type="evidence" value="ECO:0007669"/>
    <property type="project" value="UniProtKB-UniRule"/>
</dbReference>
<evidence type="ECO:0000256" key="17">
    <source>
        <dbReference type="ARBA" id="ARBA00023128"/>
    </source>
</evidence>
<evidence type="ECO:0000313" key="29">
    <source>
        <dbReference type="EMBL" id="KAF5864156.1"/>
    </source>
</evidence>
<feature type="compositionally biased region" description="Polar residues" evidence="23">
    <location>
        <begin position="1"/>
        <end position="22"/>
    </location>
</feature>
<comment type="catalytic activity">
    <reaction evidence="21 22">
        <text>ATP + H2O = ADP + phosphate + H(+)</text>
        <dbReference type="Rhea" id="RHEA:13065"/>
        <dbReference type="ChEBI" id="CHEBI:15377"/>
        <dbReference type="ChEBI" id="CHEBI:15378"/>
        <dbReference type="ChEBI" id="CHEBI:30616"/>
        <dbReference type="ChEBI" id="CHEBI:43474"/>
        <dbReference type="ChEBI" id="CHEBI:456216"/>
        <dbReference type="EC" id="3.6.4.12"/>
    </reaction>
</comment>
<keyword evidence="11 22" id="KW-0378">Hydrolase</keyword>
<reference evidence="29 30" key="1">
    <citation type="submission" date="2019-04" db="EMBL/GenBank/DDBJ databases">
        <title>Aspergillus burnettii sp. nov., novel species from soil in southeast Queensland.</title>
        <authorList>
            <person name="Gilchrist C.L.M."/>
            <person name="Pitt J.I."/>
            <person name="Lange L."/>
            <person name="Lacey H.J."/>
            <person name="Vuong D."/>
            <person name="Midgley D.J."/>
            <person name="Greenfield P."/>
            <person name="Bradbury M."/>
            <person name="Lacey E."/>
            <person name="Busk P.K."/>
            <person name="Pilgaard B."/>
            <person name="Chooi Y.H."/>
            <person name="Piggott A.M."/>
        </authorList>
    </citation>
    <scope>NUCLEOTIDE SEQUENCE [LARGE SCALE GENOMIC DNA]</scope>
    <source>
        <strain evidence="29 30">FRR 5400</strain>
    </source>
</reference>
<feature type="compositionally biased region" description="Polar residues" evidence="23">
    <location>
        <begin position="41"/>
        <end position="58"/>
    </location>
</feature>
<dbReference type="GO" id="GO:0017116">
    <property type="term" value="F:single-stranded DNA helicase activity"/>
    <property type="evidence" value="ECO:0007669"/>
    <property type="project" value="UniProtKB-UniRule"/>
</dbReference>
<dbReference type="PANTHER" id="PTHR10887:SF433">
    <property type="entry name" value="DNA REPLICATION ATP-DEPENDENT HELICASE_NUCLEASE DNA2"/>
    <property type="match status" value="1"/>
</dbReference>
<keyword evidence="4 22" id="KW-0004">4Fe-4S</keyword>